<dbReference type="SUPFAM" id="SSF52266">
    <property type="entry name" value="SGNH hydrolase"/>
    <property type="match status" value="1"/>
</dbReference>
<dbReference type="Pfam" id="PF13472">
    <property type="entry name" value="Lipase_GDSL_2"/>
    <property type="match status" value="1"/>
</dbReference>
<evidence type="ECO:0000313" key="2">
    <source>
        <dbReference type="EMBL" id="MQY29647.1"/>
    </source>
</evidence>
<proteinExistence type="predicted"/>
<dbReference type="InterPro" id="IPR013830">
    <property type="entry name" value="SGNH_hydro"/>
</dbReference>
<protein>
    <recommendedName>
        <fullName evidence="1">SGNH hydrolase-type esterase domain-containing protein</fullName>
    </recommendedName>
</protein>
<comment type="caution">
    <text evidence="2">The sequence shown here is derived from an EMBL/GenBank/DDBJ whole genome shotgun (WGS) entry which is preliminary data.</text>
</comment>
<reference evidence="2 3" key="1">
    <citation type="submission" date="2019-10" db="EMBL/GenBank/DDBJ databases">
        <title>Nocardia macrotermitis sp. nov. and Nocardia aurantia sp. nov., isolated from the gut of fungus growing-termite Macrotermes natalensis.</title>
        <authorList>
            <person name="Benndorf R."/>
            <person name="Schwitalla J."/>
            <person name="Martin K."/>
            <person name="De Beer W."/>
            <person name="Kaster A.-K."/>
            <person name="Vollmers J."/>
            <person name="Poulsen M."/>
            <person name="Beemelmanns C."/>
        </authorList>
    </citation>
    <scope>NUCLEOTIDE SEQUENCE [LARGE SCALE GENOMIC DNA]</scope>
    <source>
        <strain evidence="2 3">RB56</strain>
    </source>
</reference>
<dbReference type="OrthoDB" id="3465773at2"/>
<sequence length="252" mass="28224">MGDSQTEGLWDGDDRRGLVGWADRLAYRLAEDNPEVLYANLAVRARRIAEVRAEQLDTALGMDPDLVGICVGMNDVMALTSDMDEALDEMEKMYARLVEAGITVITTTFPDVRRIIPAARFIAERVDRVNERIRLCAERYDLRLVDLFSARSMLDPRVWATDRVHGTPLGHERFALAAAEALGLDGADHSWADPLPEPLRMSRIRATYREIAWFVAVLWPWLVRRVRGISSGDDAVAKRPVLEPVLRTAAGA</sequence>
<gene>
    <name evidence="2" type="ORF">NRB56_52380</name>
</gene>
<dbReference type="InterPro" id="IPR053140">
    <property type="entry name" value="GDSL_Rv0518-like"/>
</dbReference>
<dbReference type="InterPro" id="IPR036514">
    <property type="entry name" value="SGNH_hydro_sf"/>
</dbReference>
<keyword evidence="3" id="KW-1185">Reference proteome</keyword>
<dbReference type="EMBL" id="WEGI01000011">
    <property type="protein sequence ID" value="MQY29647.1"/>
    <property type="molecule type" value="Genomic_DNA"/>
</dbReference>
<dbReference type="Gene3D" id="3.40.50.1110">
    <property type="entry name" value="SGNH hydrolase"/>
    <property type="match status" value="1"/>
</dbReference>
<dbReference type="CDD" id="cd01832">
    <property type="entry name" value="SGNH_hydrolase_like_1"/>
    <property type="match status" value="1"/>
</dbReference>
<feature type="domain" description="SGNH hydrolase-type esterase" evidence="1">
    <location>
        <begin position="1"/>
        <end position="173"/>
    </location>
</feature>
<dbReference type="AlphaFoldDB" id="A0A7K0DVW8"/>
<name>A0A7K0DVW8_9NOCA</name>
<dbReference type="Proteomes" id="UP000431401">
    <property type="component" value="Unassembled WGS sequence"/>
</dbReference>
<dbReference type="PANTHER" id="PTHR43784:SF2">
    <property type="entry name" value="GDSL-LIKE LIPASE_ACYLHYDROLASE, PUTATIVE (AFU_ORTHOLOGUE AFUA_2G00820)-RELATED"/>
    <property type="match status" value="1"/>
</dbReference>
<dbReference type="PANTHER" id="PTHR43784">
    <property type="entry name" value="GDSL-LIKE LIPASE/ACYLHYDROLASE, PUTATIVE (AFU_ORTHOLOGUE AFUA_2G00820)-RELATED"/>
    <property type="match status" value="1"/>
</dbReference>
<accession>A0A7K0DVW8</accession>
<organism evidence="2 3">
    <name type="scientific">Nocardia aurantia</name>
    <dbReference type="NCBI Taxonomy" id="2585199"/>
    <lineage>
        <taxon>Bacteria</taxon>
        <taxon>Bacillati</taxon>
        <taxon>Actinomycetota</taxon>
        <taxon>Actinomycetes</taxon>
        <taxon>Mycobacteriales</taxon>
        <taxon>Nocardiaceae</taxon>
        <taxon>Nocardia</taxon>
    </lineage>
</organism>
<evidence type="ECO:0000313" key="3">
    <source>
        <dbReference type="Proteomes" id="UP000431401"/>
    </source>
</evidence>
<evidence type="ECO:0000259" key="1">
    <source>
        <dbReference type="Pfam" id="PF13472"/>
    </source>
</evidence>